<dbReference type="InterPro" id="IPR002227">
    <property type="entry name" value="Tyrosinase_Cu-bd"/>
</dbReference>
<dbReference type="Proteomes" id="UP000245383">
    <property type="component" value="Unassembled WGS sequence"/>
</dbReference>
<gene>
    <name evidence="5" type="ORF">BB561_005342</name>
</gene>
<keyword evidence="3" id="KW-0732">Signal</keyword>
<evidence type="ECO:0000313" key="6">
    <source>
        <dbReference type="Proteomes" id="UP000245383"/>
    </source>
</evidence>
<proteinExistence type="predicted"/>
<dbReference type="PRINTS" id="PR00092">
    <property type="entry name" value="TYROSINASE"/>
</dbReference>
<organism evidence="5 6">
    <name type="scientific">Smittium simulii</name>
    <dbReference type="NCBI Taxonomy" id="133385"/>
    <lineage>
        <taxon>Eukaryota</taxon>
        <taxon>Fungi</taxon>
        <taxon>Fungi incertae sedis</taxon>
        <taxon>Zoopagomycota</taxon>
        <taxon>Kickxellomycotina</taxon>
        <taxon>Harpellomycetes</taxon>
        <taxon>Harpellales</taxon>
        <taxon>Legeriomycetaceae</taxon>
        <taxon>Smittium</taxon>
    </lineage>
</organism>
<evidence type="ECO:0000256" key="1">
    <source>
        <dbReference type="ARBA" id="ARBA00022723"/>
    </source>
</evidence>
<comment type="caution">
    <text evidence="5">The sequence shown here is derived from an EMBL/GenBank/DDBJ whole genome shotgun (WGS) entry which is preliminary data.</text>
</comment>
<keyword evidence="6" id="KW-1185">Reference proteome</keyword>
<sequence length="462" mass="52661">MKISLSVVVSALTLIGGVTSQSNSRCSTDLYERRNIRNYSGSDFAAFRSTYLKVHKLGWFGWFTYIHKTLYDALHETAEFLPWHRRYITEVELTMRYYDKSFTLPYFDSNSDCKDPASSVIFRSDFFGGNGRDGDRCITNGLAAGLQFEVPNTKCLQRDFTRDEKFNLPIERWQCPEEMSTSIDNSRNFFDISFVLEYGVHAKVHNNIGGDMINPHSPNDFIFFMHHANIDRLWLKYQNKQNNNNKYDYTSRDGDKGRRVSINDDLSLFSEPIINNFDVGYGFNCYKYDDTYPVFRRGDSNMKKRQDSTNSALTDKIKSVPQMNLASILDADTLAEFFPSLVKDSTEVTTNLLPSTISPTADSVADTLLQPMLQAPSPNSNTTTSDGFQAIRPQTISAKNGTAIRPKAASVPDDLKYPLPNRIPESYIVMMHMSKENFEIQYQRELKLANALNAAGYISPYI</sequence>
<dbReference type="Gene3D" id="1.10.1280.10">
    <property type="entry name" value="Di-copper center containing domain from catechol oxidase"/>
    <property type="match status" value="1"/>
</dbReference>
<dbReference type="GO" id="GO:0046872">
    <property type="term" value="F:metal ion binding"/>
    <property type="evidence" value="ECO:0007669"/>
    <property type="project" value="UniProtKB-KW"/>
</dbReference>
<keyword evidence="1" id="KW-0479">Metal-binding</keyword>
<dbReference type="Pfam" id="PF00264">
    <property type="entry name" value="Tyrosinase"/>
    <property type="match status" value="1"/>
</dbReference>
<dbReference type="PANTHER" id="PTHR11474">
    <property type="entry name" value="TYROSINASE FAMILY MEMBER"/>
    <property type="match status" value="1"/>
</dbReference>
<dbReference type="SUPFAM" id="SSF48056">
    <property type="entry name" value="Di-copper centre-containing domain"/>
    <property type="match status" value="1"/>
</dbReference>
<accession>A0A2T9YAU9</accession>
<reference evidence="5 6" key="1">
    <citation type="journal article" date="2018" name="MBio">
        <title>Comparative Genomics Reveals the Core Gene Toolbox for the Fungus-Insect Symbiosis.</title>
        <authorList>
            <person name="Wang Y."/>
            <person name="Stata M."/>
            <person name="Wang W."/>
            <person name="Stajich J.E."/>
            <person name="White M.M."/>
            <person name="Moncalvo J.M."/>
        </authorList>
    </citation>
    <scope>NUCLEOTIDE SEQUENCE [LARGE SCALE GENOMIC DNA]</scope>
    <source>
        <strain evidence="5 6">SWE-8-4</strain>
    </source>
</reference>
<evidence type="ECO:0000259" key="4">
    <source>
        <dbReference type="Pfam" id="PF00264"/>
    </source>
</evidence>
<dbReference type="OrthoDB" id="6132182at2759"/>
<feature type="signal peptide" evidence="3">
    <location>
        <begin position="1"/>
        <end position="20"/>
    </location>
</feature>
<feature type="domain" description="Tyrosinase copper-binding" evidence="4">
    <location>
        <begin position="63"/>
        <end position="240"/>
    </location>
</feature>
<name>A0A2T9YAU9_9FUNG</name>
<dbReference type="GO" id="GO:0016491">
    <property type="term" value="F:oxidoreductase activity"/>
    <property type="evidence" value="ECO:0007669"/>
    <property type="project" value="InterPro"/>
</dbReference>
<evidence type="ECO:0000256" key="2">
    <source>
        <dbReference type="ARBA" id="ARBA00023008"/>
    </source>
</evidence>
<dbReference type="InterPro" id="IPR050316">
    <property type="entry name" value="Tyrosinase/Hemocyanin"/>
</dbReference>
<dbReference type="STRING" id="133385.A0A2T9YAU9"/>
<dbReference type="EMBL" id="MBFR01000313">
    <property type="protein sequence ID" value="PVU89457.1"/>
    <property type="molecule type" value="Genomic_DNA"/>
</dbReference>
<dbReference type="InterPro" id="IPR008922">
    <property type="entry name" value="Di-copper_centre_dom_sf"/>
</dbReference>
<keyword evidence="2" id="KW-0186">Copper</keyword>
<evidence type="ECO:0000313" key="5">
    <source>
        <dbReference type="EMBL" id="PVU89457.1"/>
    </source>
</evidence>
<protein>
    <recommendedName>
        <fullName evidence="4">Tyrosinase copper-binding domain-containing protein</fullName>
    </recommendedName>
</protein>
<feature type="chain" id="PRO_5015575822" description="Tyrosinase copper-binding domain-containing protein" evidence="3">
    <location>
        <begin position="21"/>
        <end position="462"/>
    </location>
</feature>
<dbReference type="PANTHER" id="PTHR11474:SF126">
    <property type="entry name" value="TYROSINASE-LIKE PROTEIN TYR-1-RELATED"/>
    <property type="match status" value="1"/>
</dbReference>
<dbReference type="AlphaFoldDB" id="A0A2T9YAU9"/>
<evidence type="ECO:0000256" key="3">
    <source>
        <dbReference type="SAM" id="SignalP"/>
    </source>
</evidence>